<proteinExistence type="predicted"/>
<dbReference type="EMBL" id="JBHSDC010000022">
    <property type="protein sequence ID" value="MFC4232399.1"/>
    <property type="molecule type" value="Genomic_DNA"/>
</dbReference>
<gene>
    <name evidence="1" type="ORF">ACFOW1_10885</name>
</gene>
<evidence type="ECO:0000313" key="2">
    <source>
        <dbReference type="Proteomes" id="UP001595906"/>
    </source>
</evidence>
<dbReference type="Proteomes" id="UP001595906">
    <property type="component" value="Unassembled WGS sequence"/>
</dbReference>
<evidence type="ECO:0008006" key="3">
    <source>
        <dbReference type="Google" id="ProtNLM"/>
    </source>
</evidence>
<dbReference type="RefSeq" id="WP_379014236.1">
    <property type="nucleotide sequence ID" value="NZ_JBHSDC010000022.1"/>
</dbReference>
<comment type="caution">
    <text evidence="1">The sequence shown here is derived from an EMBL/GenBank/DDBJ whole genome shotgun (WGS) entry which is preliminary data.</text>
</comment>
<keyword evidence="2" id="KW-1185">Reference proteome</keyword>
<protein>
    <recommendedName>
        <fullName evidence="3">DUF3887 domain-containing protein</fullName>
    </recommendedName>
</protein>
<accession>A0ABV8PXX0</accession>
<evidence type="ECO:0000313" key="1">
    <source>
        <dbReference type="EMBL" id="MFC4232399.1"/>
    </source>
</evidence>
<reference evidence="2" key="1">
    <citation type="journal article" date="2019" name="Int. J. Syst. Evol. Microbiol.">
        <title>The Global Catalogue of Microorganisms (GCM) 10K type strain sequencing project: providing services to taxonomists for standard genome sequencing and annotation.</title>
        <authorList>
            <consortium name="The Broad Institute Genomics Platform"/>
            <consortium name="The Broad Institute Genome Sequencing Center for Infectious Disease"/>
            <person name="Wu L."/>
            <person name="Ma J."/>
        </authorList>
    </citation>
    <scope>NUCLEOTIDE SEQUENCE [LARGE SCALE GENOMIC DNA]</scope>
    <source>
        <strain evidence="2">CECT 8010</strain>
    </source>
</reference>
<organism evidence="1 2">
    <name type="scientific">Parasediminibacterium paludis</name>
    <dbReference type="NCBI Taxonomy" id="908966"/>
    <lineage>
        <taxon>Bacteria</taxon>
        <taxon>Pseudomonadati</taxon>
        <taxon>Bacteroidota</taxon>
        <taxon>Chitinophagia</taxon>
        <taxon>Chitinophagales</taxon>
        <taxon>Chitinophagaceae</taxon>
        <taxon>Parasediminibacterium</taxon>
    </lineage>
</organism>
<name>A0ABV8PXX0_9BACT</name>
<sequence>MNISLKHIISKYLLFILAIQILNISVDAIDFHPIYNPHSTANSDFNDINSAVEYISEIVLGYKDAFPEIQKQGEQKNTQSIKHNVIKIYEPKPFHFSVDQQFITVVSFVYPLDEKYSFLFSKDVTPPPPKEA</sequence>